<proteinExistence type="predicted"/>
<accession>B9F9N2</accession>
<evidence type="ECO:0000313" key="2">
    <source>
        <dbReference type="EMBL" id="EEE59480.1"/>
    </source>
</evidence>
<gene>
    <name evidence="2" type="ORF">OsJ_11697</name>
</gene>
<organism evidence="2">
    <name type="scientific">Oryza sativa subsp. japonica</name>
    <name type="common">Rice</name>
    <dbReference type="NCBI Taxonomy" id="39947"/>
    <lineage>
        <taxon>Eukaryota</taxon>
        <taxon>Viridiplantae</taxon>
        <taxon>Streptophyta</taxon>
        <taxon>Embryophyta</taxon>
        <taxon>Tracheophyta</taxon>
        <taxon>Spermatophyta</taxon>
        <taxon>Magnoliopsida</taxon>
        <taxon>Liliopsida</taxon>
        <taxon>Poales</taxon>
        <taxon>Poaceae</taxon>
        <taxon>BOP clade</taxon>
        <taxon>Oryzoideae</taxon>
        <taxon>Oryzeae</taxon>
        <taxon>Oryzinae</taxon>
        <taxon>Oryza</taxon>
        <taxon>Oryza sativa</taxon>
    </lineage>
</organism>
<name>B9F9N2_ORYSJ</name>
<dbReference type="Proteomes" id="UP000007752">
    <property type="component" value="Chromosome 3"/>
</dbReference>
<protein>
    <recommendedName>
        <fullName evidence="1">Reverse transcriptase zinc-binding domain-containing protein</fullName>
    </recommendedName>
</protein>
<reference evidence="2" key="1">
    <citation type="journal article" date="2005" name="PLoS Biol.">
        <title>The genomes of Oryza sativa: a history of duplications.</title>
        <authorList>
            <person name="Yu J."/>
            <person name="Wang J."/>
            <person name="Lin W."/>
            <person name="Li S."/>
            <person name="Li H."/>
            <person name="Zhou J."/>
            <person name="Ni P."/>
            <person name="Dong W."/>
            <person name="Hu S."/>
            <person name="Zeng C."/>
            <person name="Zhang J."/>
            <person name="Zhang Y."/>
            <person name="Li R."/>
            <person name="Xu Z."/>
            <person name="Li S."/>
            <person name="Li X."/>
            <person name="Zheng H."/>
            <person name="Cong L."/>
            <person name="Lin L."/>
            <person name="Yin J."/>
            <person name="Geng J."/>
            <person name="Li G."/>
            <person name="Shi J."/>
            <person name="Liu J."/>
            <person name="Lv H."/>
            <person name="Li J."/>
            <person name="Wang J."/>
            <person name="Deng Y."/>
            <person name="Ran L."/>
            <person name="Shi X."/>
            <person name="Wang X."/>
            <person name="Wu Q."/>
            <person name="Li C."/>
            <person name="Ren X."/>
            <person name="Wang J."/>
            <person name="Wang X."/>
            <person name="Li D."/>
            <person name="Liu D."/>
            <person name="Zhang X."/>
            <person name="Ji Z."/>
            <person name="Zhao W."/>
            <person name="Sun Y."/>
            <person name="Zhang Z."/>
            <person name="Bao J."/>
            <person name="Han Y."/>
            <person name="Dong L."/>
            <person name="Ji J."/>
            <person name="Chen P."/>
            <person name="Wu S."/>
            <person name="Liu J."/>
            <person name="Xiao Y."/>
            <person name="Bu D."/>
            <person name="Tan J."/>
            <person name="Yang L."/>
            <person name="Ye C."/>
            <person name="Zhang J."/>
            <person name="Xu J."/>
            <person name="Zhou Y."/>
            <person name="Yu Y."/>
            <person name="Zhang B."/>
            <person name="Zhuang S."/>
            <person name="Wei H."/>
            <person name="Liu B."/>
            <person name="Lei M."/>
            <person name="Yu H."/>
            <person name="Li Y."/>
            <person name="Xu H."/>
            <person name="Wei S."/>
            <person name="He X."/>
            <person name="Fang L."/>
            <person name="Zhang Z."/>
            <person name="Zhang Y."/>
            <person name="Huang X."/>
            <person name="Su Z."/>
            <person name="Tong W."/>
            <person name="Li J."/>
            <person name="Tong Z."/>
            <person name="Li S."/>
            <person name="Ye J."/>
            <person name="Wang L."/>
            <person name="Fang L."/>
            <person name="Lei T."/>
            <person name="Chen C."/>
            <person name="Chen H."/>
            <person name="Xu Z."/>
            <person name="Li H."/>
            <person name="Huang H."/>
            <person name="Zhang F."/>
            <person name="Xu H."/>
            <person name="Li N."/>
            <person name="Zhao C."/>
            <person name="Li S."/>
            <person name="Dong L."/>
            <person name="Huang Y."/>
            <person name="Li L."/>
            <person name="Xi Y."/>
            <person name="Qi Q."/>
            <person name="Li W."/>
            <person name="Zhang B."/>
            <person name="Hu W."/>
            <person name="Zhang Y."/>
            <person name="Tian X."/>
            <person name="Jiao Y."/>
            <person name="Liang X."/>
            <person name="Jin J."/>
            <person name="Gao L."/>
            <person name="Zheng W."/>
            <person name="Hao B."/>
            <person name="Liu S."/>
            <person name="Wang W."/>
            <person name="Yuan L."/>
            <person name="Cao M."/>
            <person name="McDermott J."/>
            <person name="Samudrala R."/>
            <person name="Wang J."/>
            <person name="Wong G.K."/>
            <person name="Yang H."/>
        </authorList>
    </citation>
    <scope>NUCLEOTIDE SEQUENCE [LARGE SCALE GENOMIC DNA]</scope>
</reference>
<dbReference type="InterPro" id="IPR026960">
    <property type="entry name" value="RVT-Znf"/>
</dbReference>
<feature type="domain" description="Reverse transcriptase zinc-binding" evidence="1">
    <location>
        <begin position="138"/>
        <end position="232"/>
    </location>
</feature>
<evidence type="ECO:0000259" key="1">
    <source>
        <dbReference type="Pfam" id="PF13966"/>
    </source>
</evidence>
<sequence length="279" mass="32360">MGFRDIKCFNQALLARQAWRLLTMPDSLCARILKAKYYPHGNLLDTAFPSVSSPTWKAIEHGLQLLKEGVIWRIGNGTNIKIWRHRWIPKGDKSVEWNERLVRHVMKEEDATETLRMNLSGAIDEDFPAWQPERTGMFTVKSAYRLAWNLKQPTSASSSSEADGERKIWRCLWKTNVQPKVKIFAWKLAHDRLPTWENKRKRKIEQSGIFPICAQTVEDGFHATVECTKARALREGMQEIWKLPGEECFARTGPDWLLVLLDASDDAMRAHVLYLLWRS</sequence>
<dbReference type="Pfam" id="PF13966">
    <property type="entry name" value="zf-RVT"/>
    <property type="match status" value="1"/>
</dbReference>
<dbReference type="AlphaFoldDB" id="B9F9N2"/>
<dbReference type="EMBL" id="CM000140">
    <property type="protein sequence ID" value="EEE59480.1"/>
    <property type="molecule type" value="Genomic_DNA"/>
</dbReference>
<reference evidence="2" key="2">
    <citation type="submission" date="2008-12" db="EMBL/GenBank/DDBJ databases">
        <title>Improved gene annotation of the rice (Oryza sativa) genomes.</title>
        <authorList>
            <person name="Wang J."/>
            <person name="Li R."/>
            <person name="Fan W."/>
            <person name="Huang Q."/>
            <person name="Zhang J."/>
            <person name="Zhou Y."/>
            <person name="Hu Y."/>
            <person name="Zi S."/>
            <person name="Li J."/>
            <person name="Ni P."/>
            <person name="Zheng H."/>
            <person name="Zhang Y."/>
            <person name="Zhao M."/>
            <person name="Hao Q."/>
            <person name="McDermott J."/>
            <person name="Samudrala R."/>
            <person name="Kristiansen K."/>
            <person name="Wong G.K.-S."/>
        </authorList>
    </citation>
    <scope>NUCLEOTIDE SEQUENCE</scope>
</reference>